<dbReference type="PROSITE" id="PS01124">
    <property type="entry name" value="HTH_ARAC_FAMILY_2"/>
    <property type="match status" value="1"/>
</dbReference>
<dbReference type="Gene3D" id="1.10.10.60">
    <property type="entry name" value="Homeodomain-like"/>
    <property type="match status" value="2"/>
</dbReference>
<dbReference type="RefSeq" id="WP_313792500.1">
    <property type="nucleotide sequence ID" value="NZ_CP102453.1"/>
</dbReference>
<dbReference type="InterPro" id="IPR014710">
    <property type="entry name" value="RmlC-like_jellyroll"/>
</dbReference>
<evidence type="ECO:0000256" key="1">
    <source>
        <dbReference type="ARBA" id="ARBA00023015"/>
    </source>
</evidence>
<reference evidence="5 6" key="1">
    <citation type="submission" date="2022-08" db="EMBL/GenBank/DDBJ databases">
        <title>Aerococcaceae sp. nov isolated from spoiled eye mask.</title>
        <authorList>
            <person name="Zhou G."/>
            <person name="Xie X.-B."/>
            <person name="Shi Q.-S."/>
            <person name="Wang Y.-S."/>
            <person name="Wen X."/>
            <person name="Peng H."/>
            <person name="Yang X.-J."/>
            <person name="Tao H.-B."/>
            <person name="Huang X.-M."/>
        </authorList>
    </citation>
    <scope>NUCLEOTIDE SEQUENCE [LARGE SCALE GENOMIC DNA]</scope>
    <source>
        <strain evidence="6">DM20194951</strain>
    </source>
</reference>
<evidence type="ECO:0000259" key="4">
    <source>
        <dbReference type="PROSITE" id="PS01124"/>
    </source>
</evidence>
<dbReference type="InterPro" id="IPR037923">
    <property type="entry name" value="HTH-like"/>
</dbReference>
<accession>A0ABY5P3K2</accession>
<protein>
    <submittedName>
        <fullName evidence="5">AraC family transcriptional regulator</fullName>
    </submittedName>
</protein>
<evidence type="ECO:0000313" key="6">
    <source>
        <dbReference type="Proteomes" id="UP001315967"/>
    </source>
</evidence>
<dbReference type="EMBL" id="CP102453">
    <property type="protein sequence ID" value="UUX33000.1"/>
    <property type="molecule type" value="Genomic_DNA"/>
</dbReference>
<organism evidence="5 6">
    <name type="scientific">Fundicoccus culcitae</name>
    <dbReference type="NCBI Taxonomy" id="2969821"/>
    <lineage>
        <taxon>Bacteria</taxon>
        <taxon>Bacillati</taxon>
        <taxon>Bacillota</taxon>
        <taxon>Bacilli</taxon>
        <taxon>Lactobacillales</taxon>
        <taxon>Aerococcaceae</taxon>
        <taxon>Fundicoccus</taxon>
    </lineage>
</organism>
<feature type="domain" description="HTH araC/xylS-type" evidence="4">
    <location>
        <begin position="176"/>
        <end position="274"/>
    </location>
</feature>
<sequence>MNYFNSQTFNLDILYAFDAWNDEGNHNGLHHHDFFEISLILEGEAEYLIEGREQTIYPGMALLFNPGQQHAEKQKAGTQSHQLHIGINNFLINLQQRNHMPNQQVIINLTTYYQQIYDRAWSIIREFNEQKADYQLYLKALTMELMILLARQITENNQATASNLTKTEQRQLTLVEHAIDYMKKNYQSELTLELIARELLVSPTYLSRIFKEKTSMSVINYLISIRLANAAERLTIENSSIKDIAMDVGYQDVYHFSKQFKKHYGIAPSKYQGK</sequence>
<name>A0ABY5P3K2_9LACT</name>
<dbReference type="InterPro" id="IPR009057">
    <property type="entry name" value="Homeodomain-like_sf"/>
</dbReference>
<dbReference type="SUPFAM" id="SSF51215">
    <property type="entry name" value="Regulatory protein AraC"/>
    <property type="match status" value="1"/>
</dbReference>
<keyword evidence="3" id="KW-0804">Transcription</keyword>
<evidence type="ECO:0000256" key="3">
    <source>
        <dbReference type="ARBA" id="ARBA00023163"/>
    </source>
</evidence>
<gene>
    <name evidence="5" type="ORF">NRE15_08730</name>
</gene>
<dbReference type="SUPFAM" id="SSF46689">
    <property type="entry name" value="Homeodomain-like"/>
    <property type="match status" value="2"/>
</dbReference>
<dbReference type="Gene3D" id="2.60.120.10">
    <property type="entry name" value="Jelly Rolls"/>
    <property type="match status" value="1"/>
</dbReference>
<dbReference type="InterPro" id="IPR020449">
    <property type="entry name" value="Tscrpt_reg_AraC-type_HTH"/>
</dbReference>
<keyword evidence="1" id="KW-0805">Transcription regulation</keyword>
<evidence type="ECO:0000256" key="2">
    <source>
        <dbReference type="ARBA" id="ARBA00023125"/>
    </source>
</evidence>
<dbReference type="SMART" id="SM00342">
    <property type="entry name" value="HTH_ARAC"/>
    <property type="match status" value="1"/>
</dbReference>
<keyword evidence="6" id="KW-1185">Reference proteome</keyword>
<dbReference type="InterPro" id="IPR018060">
    <property type="entry name" value="HTH_AraC"/>
</dbReference>
<dbReference type="PRINTS" id="PR00032">
    <property type="entry name" value="HTHARAC"/>
</dbReference>
<dbReference type="PROSITE" id="PS00041">
    <property type="entry name" value="HTH_ARAC_FAMILY_1"/>
    <property type="match status" value="1"/>
</dbReference>
<dbReference type="Pfam" id="PF02311">
    <property type="entry name" value="AraC_binding"/>
    <property type="match status" value="1"/>
</dbReference>
<dbReference type="InterPro" id="IPR018062">
    <property type="entry name" value="HTH_AraC-typ_CS"/>
</dbReference>
<dbReference type="PANTHER" id="PTHR43280:SF28">
    <property type="entry name" value="HTH-TYPE TRANSCRIPTIONAL ACTIVATOR RHAS"/>
    <property type="match status" value="1"/>
</dbReference>
<dbReference type="InterPro" id="IPR003313">
    <property type="entry name" value="AraC-bd"/>
</dbReference>
<dbReference type="Pfam" id="PF12833">
    <property type="entry name" value="HTH_18"/>
    <property type="match status" value="1"/>
</dbReference>
<keyword evidence="2" id="KW-0238">DNA-binding</keyword>
<proteinExistence type="predicted"/>
<dbReference type="PANTHER" id="PTHR43280">
    <property type="entry name" value="ARAC-FAMILY TRANSCRIPTIONAL REGULATOR"/>
    <property type="match status" value="1"/>
</dbReference>
<evidence type="ECO:0000313" key="5">
    <source>
        <dbReference type="EMBL" id="UUX33000.1"/>
    </source>
</evidence>
<dbReference type="Proteomes" id="UP001315967">
    <property type="component" value="Chromosome"/>
</dbReference>